<organism evidence="3 4">
    <name type="scientific">Fertoeibacter niger</name>
    <dbReference type="NCBI Taxonomy" id="2656921"/>
    <lineage>
        <taxon>Bacteria</taxon>
        <taxon>Pseudomonadati</taxon>
        <taxon>Pseudomonadota</taxon>
        <taxon>Alphaproteobacteria</taxon>
        <taxon>Rhodobacterales</taxon>
        <taxon>Paracoccaceae</taxon>
        <taxon>Fertoeibacter</taxon>
    </lineage>
</organism>
<reference evidence="3" key="1">
    <citation type="submission" date="2020-05" db="EMBL/GenBank/DDBJ databases">
        <title>Fertoebacter nigrum gen. nov., sp. nov., a new member of the family Rhodobacteraceae.</title>
        <authorList>
            <person name="Szuroczki S."/>
            <person name="Abbaszade G."/>
            <person name="Buni D."/>
            <person name="Schumann P."/>
            <person name="Toth E."/>
        </authorList>
    </citation>
    <scope>NUCLEOTIDE SEQUENCE</scope>
    <source>
        <strain evidence="3">RG-N-1a</strain>
    </source>
</reference>
<feature type="chain" id="PRO_5036450818" evidence="1">
    <location>
        <begin position="25"/>
        <end position="250"/>
    </location>
</feature>
<dbReference type="Gene3D" id="3.40.30.10">
    <property type="entry name" value="Glutaredoxin"/>
    <property type="match status" value="1"/>
</dbReference>
<dbReference type="InterPro" id="IPR036249">
    <property type="entry name" value="Thioredoxin-like_sf"/>
</dbReference>
<gene>
    <name evidence="3" type="ORF">GEU84_001695</name>
</gene>
<sequence length="250" mass="27167">MTRLSLAAPLLAALALPLSFPLAAQEMTDDERTAFRAEVRAYLLENPEVLMEAIGVLEQRQAAEQVNADAQMLQSNADEIFNDGVSWVGGNPDGDITVVEFMDYRCGYCRKAFEEVEELVRSDGNIRFVVKEYPILGEQSVLASRFAIAVLQVAGNDAYKQAHDALMTLRGDATPEALARLATDLGLDAAAITARMDSEEVTEVIAANQLLAGKLAINGTPSFVINQTMLRGYVPLDGMRTIVADQRSRG</sequence>
<keyword evidence="1" id="KW-0732">Signal</keyword>
<dbReference type="GO" id="GO:0016491">
    <property type="term" value="F:oxidoreductase activity"/>
    <property type="evidence" value="ECO:0007669"/>
    <property type="project" value="InterPro"/>
</dbReference>
<dbReference type="RefSeq" id="WP_152823763.1">
    <property type="nucleotide sequence ID" value="NZ_WHUT02000001.1"/>
</dbReference>
<dbReference type="Pfam" id="PF01323">
    <property type="entry name" value="DSBA"/>
    <property type="match status" value="1"/>
</dbReference>
<dbReference type="Proteomes" id="UP000484076">
    <property type="component" value="Unassembled WGS sequence"/>
</dbReference>
<feature type="signal peptide" evidence="1">
    <location>
        <begin position="1"/>
        <end position="24"/>
    </location>
</feature>
<dbReference type="PROSITE" id="PS51352">
    <property type="entry name" value="THIOREDOXIN_2"/>
    <property type="match status" value="1"/>
</dbReference>
<dbReference type="InterPro" id="IPR013766">
    <property type="entry name" value="Thioredoxin_domain"/>
</dbReference>
<evidence type="ECO:0000256" key="1">
    <source>
        <dbReference type="SAM" id="SignalP"/>
    </source>
</evidence>
<dbReference type="Pfam" id="PF18312">
    <property type="entry name" value="ScsC_N"/>
    <property type="match status" value="1"/>
</dbReference>
<keyword evidence="4" id="KW-1185">Reference proteome</keyword>
<dbReference type="EMBL" id="WHUT02000001">
    <property type="protein sequence ID" value="NUB43083.1"/>
    <property type="molecule type" value="Genomic_DNA"/>
</dbReference>
<dbReference type="SUPFAM" id="SSF52833">
    <property type="entry name" value="Thioredoxin-like"/>
    <property type="match status" value="1"/>
</dbReference>
<accession>A0A8X8GRM1</accession>
<dbReference type="InterPro" id="IPR001853">
    <property type="entry name" value="DSBA-like_thioredoxin_dom"/>
</dbReference>
<dbReference type="CDD" id="cd03023">
    <property type="entry name" value="DsbA_Com1_like"/>
    <property type="match status" value="1"/>
</dbReference>
<proteinExistence type="predicted"/>
<dbReference type="AlphaFoldDB" id="A0A8X8GRM1"/>
<dbReference type="PANTHER" id="PTHR35272:SF3">
    <property type="entry name" value="THIOL:DISULFIDE INTERCHANGE PROTEIN DSBC"/>
    <property type="match status" value="1"/>
</dbReference>
<comment type="caution">
    <text evidence="3">The sequence shown here is derived from an EMBL/GenBank/DDBJ whole genome shotgun (WGS) entry which is preliminary data.</text>
</comment>
<dbReference type="PANTHER" id="PTHR35272">
    <property type="entry name" value="THIOL:DISULFIDE INTERCHANGE PROTEIN DSBC-RELATED"/>
    <property type="match status" value="1"/>
</dbReference>
<feature type="domain" description="Thioredoxin" evidence="2">
    <location>
        <begin position="57"/>
        <end position="248"/>
    </location>
</feature>
<dbReference type="InterPro" id="IPR041205">
    <property type="entry name" value="ScsC_N"/>
</dbReference>
<evidence type="ECO:0000313" key="4">
    <source>
        <dbReference type="Proteomes" id="UP000484076"/>
    </source>
</evidence>
<evidence type="ECO:0000313" key="3">
    <source>
        <dbReference type="EMBL" id="NUB43083.1"/>
    </source>
</evidence>
<dbReference type="InterPro" id="IPR051470">
    <property type="entry name" value="Thiol:disulfide_interchange"/>
</dbReference>
<evidence type="ECO:0000259" key="2">
    <source>
        <dbReference type="PROSITE" id="PS51352"/>
    </source>
</evidence>
<name>A0A8X8GRM1_9RHOB</name>
<protein>
    <submittedName>
        <fullName evidence="3">DsbA family protein</fullName>
    </submittedName>
</protein>